<feature type="region of interest" description="Disordered" evidence="1">
    <location>
        <begin position="1392"/>
        <end position="1449"/>
    </location>
</feature>
<dbReference type="EMBL" id="ML994623">
    <property type="protein sequence ID" value="KAF2188528.1"/>
    <property type="molecule type" value="Genomic_DNA"/>
</dbReference>
<keyword evidence="4" id="KW-1185">Reference proteome</keyword>
<protein>
    <submittedName>
        <fullName evidence="3">Uncharacterized protein</fullName>
    </submittedName>
</protein>
<evidence type="ECO:0000256" key="1">
    <source>
        <dbReference type="SAM" id="MobiDB-lite"/>
    </source>
</evidence>
<name>A0A6A6EDA2_9PEZI</name>
<proteinExistence type="predicted"/>
<keyword evidence="2" id="KW-0812">Transmembrane</keyword>
<feature type="region of interest" description="Disordered" evidence="1">
    <location>
        <begin position="308"/>
        <end position="342"/>
    </location>
</feature>
<organism evidence="3 4">
    <name type="scientific">Zopfia rhizophila CBS 207.26</name>
    <dbReference type="NCBI Taxonomy" id="1314779"/>
    <lineage>
        <taxon>Eukaryota</taxon>
        <taxon>Fungi</taxon>
        <taxon>Dikarya</taxon>
        <taxon>Ascomycota</taxon>
        <taxon>Pezizomycotina</taxon>
        <taxon>Dothideomycetes</taxon>
        <taxon>Dothideomycetes incertae sedis</taxon>
        <taxon>Zopfiaceae</taxon>
        <taxon>Zopfia</taxon>
    </lineage>
</organism>
<feature type="region of interest" description="Disordered" evidence="1">
    <location>
        <begin position="1477"/>
        <end position="1544"/>
    </location>
</feature>
<feature type="region of interest" description="Disordered" evidence="1">
    <location>
        <begin position="1"/>
        <end position="22"/>
    </location>
</feature>
<feature type="compositionally biased region" description="Basic and acidic residues" evidence="1">
    <location>
        <begin position="1438"/>
        <end position="1449"/>
    </location>
</feature>
<evidence type="ECO:0000313" key="3">
    <source>
        <dbReference type="EMBL" id="KAF2188528.1"/>
    </source>
</evidence>
<feature type="transmembrane region" description="Helical" evidence="2">
    <location>
        <begin position="1301"/>
        <end position="1324"/>
    </location>
</feature>
<dbReference type="Proteomes" id="UP000800200">
    <property type="component" value="Unassembled WGS sequence"/>
</dbReference>
<keyword evidence="2" id="KW-0472">Membrane</keyword>
<evidence type="ECO:0000256" key="2">
    <source>
        <dbReference type="SAM" id="Phobius"/>
    </source>
</evidence>
<gene>
    <name evidence="3" type="ORF">K469DRAFT_82745</name>
</gene>
<evidence type="ECO:0000313" key="4">
    <source>
        <dbReference type="Proteomes" id="UP000800200"/>
    </source>
</evidence>
<feature type="compositionally biased region" description="Basic and acidic residues" evidence="1">
    <location>
        <begin position="1398"/>
        <end position="1407"/>
    </location>
</feature>
<dbReference type="OrthoDB" id="5361176at2759"/>
<keyword evidence="2" id="KW-1133">Transmembrane helix</keyword>
<reference evidence="3" key="1">
    <citation type="journal article" date="2020" name="Stud. Mycol.">
        <title>101 Dothideomycetes genomes: a test case for predicting lifestyles and emergence of pathogens.</title>
        <authorList>
            <person name="Haridas S."/>
            <person name="Albert R."/>
            <person name="Binder M."/>
            <person name="Bloem J."/>
            <person name="Labutti K."/>
            <person name="Salamov A."/>
            <person name="Andreopoulos B."/>
            <person name="Baker S."/>
            <person name="Barry K."/>
            <person name="Bills G."/>
            <person name="Bluhm B."/>
            <person name="Cannon C."/>
            <person name="Castanera R."/>
            <person name="Culley D."/>
            <person name="Daum C."/>
            <person name="Ezra D."/>
            <person name="Gonzalez J."/>
            <person name="Henrissat B."/>
            <person name="Kuo A."/>
            <person name="Liang C."/>
            <person name="Lipzen A."/>
            <person name="Lutzoni F."/>
            <person name="Magnuson J."/>
            <person name="Mondo S."/>
            <person name="Nolan M."/>
            <person name="Ohm R."/>
            <person name="Pangilinan J."/>
            <person name="Park H.-J."/>
            <person name="Ramirez L."/>
            <person name="Alfaro M."/>
            <person name="Sun H."/>
            <person name="Tritt A."/>
            <person name="Yoshinaga Y."/>
            <person name="Zwiers L.-H."/>
            <person name="Turgeon B."/>
            <person name="Goodwin S."/>
            <person name="Spatafora J."/>
            <person name="Crous P."/>
            <person name="Grigoriev I."/>
        </authorList>
    </citation>
    <scope>NUCLEOTIDE SEQUENCE</scope>
    <source>
        <strain evidence="3">CBS 207.26</strain>
    </source>
</reference>
<feature type="transmembrane region" description="Helical" evidence="2">
    <location>
        <begin position="1330"/>
        <end position="1349"/>
    </location>
</feature>
<sequence>MDPKNHVEGDNPPQTASQAPFVPEPDEILQIKTECSARSPLVFGYGGNYAHTDPFGLLLQINGYLPQQNALKTVEMASTTGYGQDDLDLKKRLERFEVNMDAHYGVGLFPYYGWSYLSEWKRKSVEWLFNRWPQISFDIGDEFAITVRLFVSDGLIVQQYAIKNLTGKKREITFACNLKLNARSHFGGNKSNDEHQDVDSIYFDAEANPMLRCAQEGLRLRLSLYRNQAKLTLSSRTDPYENPGKIRTSYLLDTEFPVSVSLEPEATNELTAIYQLQDLDTMPREDFVLPYVSADEFLMAERLKYTSLDEKSPGKPGDEKIPDEKRHDAKHHMQAEPDISPDQHKYHACKPPSLWAQNFFRRHLEHILSVCALPVPGRLGERNGLVFIDSYLASSSISTFGNFYSFRFLLGMFTFLGRYLINKSCNIYQRRIKDACIQHLEWTFHTAQVDKDGAWLVGYLPTGEGSQDQPKSSFTAGSLNHLKLFEFLEVFPDQADRVAGWINERTVSWLKALQSTRHKQKLWFDSTITLDIEFRDLTFRPSNTLDVPKYKLTRLVILWLALRKMREKIREKNIKEALGQIDEGLPDDIEKEIYTVKFDNLKREILTAFTVDQDVLENMEMRKEKMDDQRASTQTVGLPGNPNDSATAKRRLVFSRTADTDEIRTIFYSNDTFLFEAADFGFFQDDRESELEIWREVVKHHANLDITSTIWPKTSFYALRLAMLGCRRMQDWRFPGLDLADQLSKVRRLLQEVVLESGIIAADIDLDTRKPSWHLIDTVIPFQIPTILLWDECVKCSPTSKVIPASMQLFTNPLLPAQSLAQYRAALSGDDKHIAPSSSAVSADQKLVKKLKIGSAKIDSKNIINGREFSRDWLYDYPSFFHSEPITYDRVEQTKDLGVPFFERALDSWDRSEEEMRPKEEIVVVVDVATKRPSNTSDGTSTKELKGKTMDNINVIVAGGSALEDYLKAARTPEQAKKRFIFLEHCPKINSLSVCLAAPGRDPQERKRLATFFLSLSKGKSLHEEWLHRSGNLWESEFHLYFFQIVGEDEISDPHREGILNINPMSFPGSEGTTKRSIIRTGAGYRFVGDLYDRFWTCYFASLVVHVTDNRWITADAAEHSHWPPANDRQDQRRVLELYLAEKMTDVASDSGQAILDAIDKTLEKSGTLDNANPYSDDFDAQFSRSAIFQRISQLLHKLENNYKEMLDVIGQWEKRQGDRSVQPRWTEKDERRCRKIMDHHDRRVRKNINLLKSQKSTIDSLLTLVNNQGDTFKNDFQLLMSNLQLEEARRSTRLSQDVRLFTYVTIVFLPLSFSSSIFSMGGAPDHKTVGIMVATTSVALAITLLLLANMKLMDRQVRIAYRKFEGASRKMMKNADSTWLVDWKSKAEALQVESADTGDKKEDNTSRRSSTSDEDDDSGTSGTPEPPVVKIGPGTKKQTENRTEYEKRERDVFEAISNPSIVLPKCRDKLLRRTRTMSAGETQPPEQSKSPSPPPLAPLPEDIEKSSDESQGNEAPQKKATEKSDIEAQVHENPQGEKAGTGVLQTLRRFMGFGRAE</sequence>
<accession>A0A6A6EDA2</accession>
<feature type="compositionally biased region" description="Basic and acidic residues" evidence="1">
    <location>
        <begin position="1517"/>
        <end position="1531"/>
    </location>
</feature>
<dbReference type="Gene3D" id="1.20.58.340">
    <property type="entry name" value="Magnesium transport protein CorA, transmembrane region"/>
    <property type="match status" value="1"/>
</dbReference>